<name>A0A1I6U9P3_9EURY</name>
<feature type="domain" description="DUF7344" evidence="2">
    <location>
        <begin position="21"/>
        <end position="95"/>
    </location>
</feature>
<dbReference type="EMBL" id="FOZS01000004">
    <property type="protein sequence ID" value="SFS98186.1"/>
    <property type="molecule type" value="Genomic_DNA"/>
</dbReference>
<evidence type="ECO:0000313" key="3">
    <source>
        <dbReference type="EMBL" id="SFS98186.1"/>
    </source>
</evidence>
<reference evidence="4" key="1">
    <citation type="submission" date="2016-10" db="EMBL/GenBank/DDBJ databases">
        <authorList>
            <person name="Varghese N."/>
            <person name="Submissions S."/>
        </authorList>
    </citation>
    <scope>NUCLEOTIDE SEQUENCE [LARGE SCALE GENOMIC DNA]</scope>
    <source>
        <strain evidence="4">DSM 22427</strain>
    </source>
</reference>
<proteinExistence type="predicted"/>
<accession>A0A1I6U9P3</accession>
<gene>
    <name evidence="3" type="ORF">SAMN04488556_3666</name>
</gene>
<sequence length="189" mass="21094">MSQQKHDKEETPSYERQNVLFDALGSHRGRYALQICLQSEGKVSISDLASQVAAWEYDKPLSAVTQTERKRVYTSLSQHHLPKLERAGLLEIDDKSIDATEKARNLDLHIELIADSDISWSIYYLGISVISSGLVLLKSVGVLPEQVSYPALIGGILLVFICSSLIQHRTSKQVQFGHSDRSLELDDGE</sequence>
<keyword evidence="1" id="KW-0472">Membrane</keyword>
<keyword evidence="1" id="KW-0812">Transmembrane</keyword>
<feature type="transmembrane region" description="Helical" evidence="1">
    <location>
        <begin position="122"/>
        <end position="141"/>
    </location>
</feature>
<organism evidence="3 4">
    <name type="scientific">Halostagnicola kamekurae</name>
    <dbReference type="NCBI Taxonomy" id="619731"/>
    <lineage>
        <taxon>Archaea</taxon>
        <taxon>Methanobacteriati</taxon>
        <taxon>Methanobacteriota</taxon>
        <taxon>Stenosarchaea group</taxon>
        <taxon>Halobacteria</taxon>
        <taxon>Halobacteriales</taxon>
        <taxon>Natrialbaceae</taxon>
        <taxon>Halostagnicola</taxon>
    </lineage>
</organism>
<protein>
    <recommendedName>
        <fullName evidence="2">DUF7344 domain-containing protein</fullName>
    </recommendedName>
</protein>
<keyword evidence="4" id="KW-1185">Reference proteome</keyword>
<dbReference type="OrthoDB" id="331021at2157"/>
<dbReference type="RefSeq" id="WP_092906758.1">
    <property type="nucleotide sequence ID" value="NZ_FOZS01000004.1"/>
</dbReference>
<feature type="transmembrane region" description="Helical" evidence="1">
    <location>
        <begin position="147"/>
        <end position="166"/>
    </location>
</feature>
<keyword evidence="1" id="KW-1133">Transmembrane helix</keyword>
<dbReference type="AlphaFoldDB" id="A0A1I6U9P3"/>
<dbReference type="Proteomes" id="UP000199199">
    <property type="component" value="Unassembled WGS sequence"/>
</dbReference>
<dbReference type="Pfam" id="PF24035">
    <property type="entry name" value="DUF7344"/>
    <property type="match status" value="1"/>
</dbReference>
<evidence type="ECO:0000256" key="1">
    <source>
        <dbReference type="SAM" id="Phobius"/>
    </source>
</evidence>
<evidence type="ECO:0000259" key="2">
    <source>
        <dbReference type="Pfam" id="PF24035"/>
    </source>
</evidence>
<dbReference type="InterPro" id="IPR055768">
    <property type="entry name" value="DUF7344"/>
</dbReference>
<evidence type="ECO:0000313" key="4">
    <source>
        <dbReference type="Proteomes" id="UP000199199"/>
    </source>
</evidence>